<dbReference type="AlphaFoldDB" id="A0A2S2BT89"/>
<evidence type="ECO:0000256" key="2">
    <source>
        <dbReference type="ARBA" id="ARBA00022603"/>
    </source>
</evidence>
<dbReference type="OrthoDB" id="9813719at2"/>
<dbReference type="RefSeq" id="WP_109328442.1">
    <property type="nucleotide sequence ID" value="NZ_CP021354.1"/>
</dbReference>
<dbReference type="PROSITE" id="PS51679">
    <property type="entry name" value="SAM_MT_C5"/>
    <property type="match status" value="1"/>
</dbReference>
<keyword evidence="2 6" id="KW-0489">Methyltransferase</keyword>
<evidence type="ECO:0000313" key="7">
    <source>
        <dbReference type="EMBL" id="AWK71831.1"/>
    </source>
</evidence>
<dbReference type="InterPro" id="IPR001525">
    <property type="entry name" value="C5_MeTfrase"/>
</dbReference>
<feature type="active site" evidence="6">
    <location>
        <position position="82"/>
    </location>
</feature>
<dbReference type="GO" id="GO:0009307">
    <property type="term" value="P:DNA restriction-modification system"/>
    <property type="evidence" value="ECO:0007669"/>
    <property type="project" value="UniProtKB-KW"/>
</dbReference>
<keyword evidence="3 6" id="KW-0808">Transferase</keyword>
<evidence type="ECO:0000256" key="3">
    <source>
        <dbReference type="ARBA" id="ARBA00022679"/>
    </source>
</evidence>
<evidence type="ECO:0000256" key="5">
    <source>
        <dbReference type="ARBA" id="ARBA00022747"/>
    </source>
</evidence>
<dbReference type="EMBL" id="CP021354">
    <property type="protein sequence ID" value="AWK71831.1"/>
    <property type="molecule type" value="Genomic_DNA"/>
</dbReference>
<dbReference type="KEGG" id="roz:CBI38_09750"/>
<accession>A0A2S2BT89</accession>
<dbReference type="Proteomes" id="UP000245711">
    <property type="component" value="Chromosome"/>
</dbReference>
<dbReference type="InterPro" id="IPR050390">
    <property type="entry name" value="C5-Methyltransferase"/>
</dbReference>
<dbReference type="EC" id="2.1.1.37" evidence="1"/>
<reference evidence="7 8" key="1">
    <citation type="submission" date="2017-05" db="EMBL/GenBank/DDBJ databases">
        <title>Isolation of Rhodococcus sp. S2-17 biodegrading of BP-3.</title>
        <authorList>
            <person name="Lee Y."/>
            <person name="Kim K.H."/>
            <person name="Chun B.H."/>
            <person name="Jung H.S."/>
            <person name="Jeon C.O."/>
        </authorList>
    </citation>
    <scope>NUCLEOTIDE SEQUENCE [LARGE SCALE GENOMIC DNA]</scope>
    <source>
        <strain evidence="7 8">S2-17</strain>
    </source>
</reference>
<dbReference type="PANTHER" id="PTHR10629">
    <property type="entry name" value="CYTOSINE-SPECIFIC METHYLTRANSFERASE"/>
    <property type="match status" value="1"/>
</dbReference>
<organism evidence="7 8">
    <name type="scientific">Rhodococcus oxybenzonivorans</name>
    <dbReference type="NCBI Taxonomy" id="1990687"/>
    <lineage>
        <taxon>Bacteria</taxon>
        <taxon>Bacillati</taxon>
        <taxon>Actinomycetota</taxon>
        <taxon>Actinomycetes</taxon>
        <taxon>Mycobacteriales</taxon>
        <taxon>Nocardiaceae</taxon>
        <taxon>Rhodococcus</taxon>
    </lineage>
</organism>
<dbReference type="GO" id="GO:0003886">
    <property type="term" value="F:DNA (cytosine-5-)-methyltransferase activity"/>
    <property type="evidence" value="ECO:0007669"/>
    <property type="project" value="UniProtKB-EC"/>
</dbReference>
<dbReference type="PRINTS" id="PR00105">
    <property type="entry name" value="C5METTRFRASE"/>
</dbReference>
<evidence type="ECO:0000256" key="6">
    <source>
        <dbReference type="PROSITE-ProRule" id="PRU01016"/>
    </source>
</evidence>
<gene>
    <name evidence="7" type="ORF">CBI38_09750</name>
</gene>
<dbReference type="Gene3D" id="3.90.120.10">
    <property type="entry name" value="DNA Methylase, subunit A, domain 2"/>
    <property type="match status" value="1"/>
</dbReference>
<dbReference type="InterPro" id="IPR029063">
    <property type="entry name" value="SAM-dependent_MTases_sf"/>
</dbReference>
<dbReference type="Pfam" id="PF00145">
    <property type="entry name" value="DNA_methylase"/>
    <property type="match status" value="2"/>
</dbReference>
<comment type="similarity">
    <text evidence="6">Belongs to the class I-like SAM-binding methyltransferase superfamily. C5-methyltransferase family.</text>
</comment>
<proteinExistence type="inferred from homology"/>
<dbReference type="PANTHER" id="PTHR10629:SF52">
    <property type="entry name" value="DNA (CYTOSINE-5)-METHYLTRANSFERASE 1"/>
    <property type="match status" value="1"/>
</dbReference>
<name>A0A2S2BT89_9NOCA</name>
<dbReference type="SUPFAM" id="SSF53335">
    <property type="entry name" value="S-adenosyl-L-methionine-dependent methyltransferases"/>
    <property type="match status" value="1"/>
</dbReference>
<evidence type="ECO:0000256" key="1">
    <source>
        <dbReference type="ARBA" id="ARBA00011975"/>
    </source>
</evidence>
<dbReference type="Gene3D" id="3.40.50.150">
    <property type="entry name" value="Vaccinia Virus protein VP39"/>
    <property type="match status" value="1"/>
</dbReference>
<evidence type="ECO:0000256" key="4">
    <source>
        <dbReference type="ARBA" id="ARBA00022691"/>
    </source>
</evidence>
<protein>
    <recommendedName>
        <fullName evidence="1">DNA (cytosine-5-)-methyltransferase</fullName>
        <ecNumber evidence="1">2.1.1.37</ecNumber>
    </recommendedName>
</protein>
<keyword evidence="8" id="KW-1185">Reference proteome</keyword>
<keyword evidence="5" id="KW-0680">Restriction system</keyword>
<keyword evidence="4 6" id="KW-0949">S-adenosyl-L-methionine</keyword>
<dbReference type="REBASE" id="252134">
    <property type="entry name" value="M1.RspS217ORF9750P"/>
</dbReference>
<evidence type="ECO:0000313" key="8">
    <source>
        <dbReference type="Proteomes" id="UP000245711"/>
    </source>
</evidence>
<dbReference type="GO" id="GO:0032259">
    <property type="term" value="P:methylation"/>
    <property type="evidence" value="ECO:0007669"/>
    <property type="project" value="UniProtKB-KW"/>
</dbReference>
<sequence>MASSKRRNAHASRYRIVDLFAGPGGLDVAAHWLGIPVHGIEWDDDAFETRNEAGLTTEHGDVRSFGPADFSDANVLAGGPPCQTYTVAGAGSGRRALNEVLAFVKQMAIGVDVTSAIAALEDERTGLVLQPLRWVIESHELGIPYDAVILEQVPAVLPVWEAMGEVLEGLGYKTVCGVLRAEQYGVPQTRRRAILVANRKFAPALPLPTHRPYRKGETITAGVPGLPRWTNMQDALNVVPQGLVRGEFEVVSNYGSGGDPRNRGRRLSHEPSATVTGKISRNRIVGSNGAELPRFTNAEAGLLQTFPHDFPWRGNAISQQIGNAIPPRLGAHVLAAALRLDLNPEFFDEVVRKEWSQSKHGALSGSYAN</sequence>